<evidence type="ECO:0000256" key="3">
    <source>
        <dbReference type="ARBA" id="ARBA00012929"/>
    </source>
</evidence>
<dbReference type="PANTHER" id="PTHR10491:SF4">
    <property type="entry name" value="METHIONINE ADENOSYLTRANSFERASE 2 SUBUNIT BETA"/>
    <property type="match status" value="1"/>
</dbReference>
<dbReference type="InterPro" id="IPR036291">
    <property type="entry name" value="NAD(P)-bd_dom_sf"/>
</dbReference>
<name>A0ABR7DKV6_9BACT</name>
<dbReference type="Gene3D" id="3.40.50.720">
    <property type="entry name" value="NAD(P)-binding Rossmann-like Domain"/>
    <property type="match status" value="1"/>
</dbReference>
<sequence>MKKILIIGANGFTGRRILDNLSADDACEVVGCSFHPDIRPEGNHTFVRLDINDYPAVEVLFDHVCPDVVVNCSALSVPDYCEQHREEAYATNVAAVENLAHCCEHQGSRFIHLSTDFVFDGKSDRLYTEEDLPAPLNYYGVTKYQGEQAVANICRSYAIARVVVVYGKALPGQHGNILQLVKNRLEAGQEIRVVSDQYRTPTWVADVADGVERLMNTGNTGIYHICGAEHLSIAEIAYRVADYFGLDRSLIRPVTTEEMKEATPRPRNSGLSIGKAKRELGYRPHTLEEGLKEMRLK</sequence>
<comment type="pathway">
    <text evidence="1 6">Carbohydrate biosynthesis; dTDP-L-rhamnose biosynthesis.</text>
</comment>
<dbReference type="EMBL" id="JACOOJ010000003">
    <property type="protein sequence ID" value="MBC5631745.1"/>
    <property type="molecule type" value="Genomic_DNA"/>
</dbReference>
<keyword evidence="6" id="KW-0521">NADP</keyword>
<dbReference type="EC" id="1.1.1.133" evidence="3 6"/>
<evidence type="ECO:0000256" key="1">
    <source>
        <dbReference type="ARBA" id="ARBA00004781"/>
    </source>
</evidence>
<organism evidence="8 9">
    <name type="scientific">Parabacteroides hominis</name>
    <dbReference type="NCBI Taxonomy" id="2763057"/>
    <lineage>
        <taxon>Bacteria</taxon>
        <taxon>Pseudomonadati</taxon>
        <taxon>Bacteroidota</taxon>
        <taxon>Bacteroidia</taxon>
        <taxon>Bacteroidales</taxon>
        <taxon>Tannerellaceae</taxon>
        <taxon>Parabacteroides</taxon>
    </lineage>
</organism>
<evidence type="ECO:0000256" key="4">
    <source>
        <dbReference type="ARBA" id="ARBA00017099"/>
    </source>
</evidence>
<keyword evidence="6 8" id="KW-0560">Oxidoreductase</keyword>
<comment type="similarity">
    <text evidence="2 6">Belongs to the dTDP-4-dehydrorhamnose reductase family.</text>
</comment>
<evidence type="ECO:0000256" key="2">
    <source>
        <dbReference type="ARBA" id="ARBA00010944"/>
    </source>
</evidence>
<feature type="domain" description="RmlD-like substrate binding" evidence="7">
    <location>
        <begin position="3"/>
        <end position="294"/>
    </location>
</feature>
<dbReference type="PANTHER" id="PTHR10491">
    <property type="entry name" value="DTDP-4-DEHYDRORHAMNOSE REDUCTASE"/>
    <property type="match status" value="1"/>
</dbReference>
<comment type="catalytic activity">
    <reaction evidence="5">
        <text>dTDP-beta-L-rhamnose + NADP(+) = dTDP-4-dehydro-beta-L-rhamnose + NADPH + H(+)</text>
        <dbReference type="Rhea" id="RHEA:21796"/>
        <dbReference type="ChEBI" id="CHEBI:15378"/>
        <dbReference type="ChEBI" id="CHEBI:57510"/>
        <dbReference type="ChEBI" id="CHEBI:57783"/>
        <dbReference type="ChEBI" id="CHEBI:58349"/>
        <dbReference type="ChEBI" id="CHEBI:62830"/>
        <dbReference type="EC" id="1.1.1.133"/>
    </reaction>
</comment>
<accession>A0ABR7DKV6</accession>
<evidence type="ECO:0000259" key="7">
    <source>
        <dbReference type="Pfam" id="PF04321"/>
    </source>
</evidence>
<dbReference type="InterPro" id="IPR005913">
    <property type="entry name" value="dTDP_dehydrorham_reduct"/>
</dbReference>
<evidence type="ECO:0000256" key="6">
    <source>
        <dbReference type="RuleBase" id="RU364082"/>
    </source>
</evidence>
<comment type="caution">
    <text evidence="8">The sequence shown here is derived from an EMBL/GenBank/DDBJ whole genome shotgun (WGS) entry which is preliminary data.</text>
</comment>
<dbReference type="Proteomes" id="UP000651475">
    <property type="component" value="Unassembled WGS sequence"/>
</dbReference>
<dbReference type="CDD" id="cd05254">
    <property type="entry name" value="dTDP_HR_like_SDR_e"/>
    <property type="match status" value="1"/>
</dbReference>
<evidence type="ECO:0000313" key="9">
    <source>
        <dbReference type="Proteomes" id="UP000651475"/>
    </source>
</evidence>
<evidence type="ECO:0000313" key="8">
    <source>
        <dbReference type="EMBL" id="MBC5631745.1"/>
    </source>
</evidence>
<comment type="function">
    <text evidence="6">Catalyzes the reduction of dTDP-6-deoxy-L-lyxo-4-hexulose to yield dTDP-L-rhamnose.</text>
</comment>
<keyword evidence="9" id="KW-1185">Reference proteome</keyword>
<protein>
    <recommendedName>
        <fullName evidence="4 6">dTDP-4-dehydrorhamnose reductase</fullName>
        <ecNumber evidence="3 6">1.1.1.133</ecNumber>
    </recommendedName>
</protein>
<dbReference type="InterPro" id="IPR029903">
    <property type="entry name" value="RmlD-like-bd"/>
</dbReference>
<proteinExistence type="inferred from homology"/>
<dbReference type="GO" id="GO:0008831">
    <property type="term" value="F:dTDP-4-dehydrorhamnose reductase activity"/>
    <property type="evidence" value="ECO:0007669"/>
    <property type="project" value="UniProtKB-EC"/>
</dbReference>
<dbReference type="NCBIfam" id="TIGR01214">
    <property type="entry name" value="rmlD"/>
    <property type="match status" value="1"/>
</dbReference>
<evidence type="ECO:0000256" key="5">
    <source>
        <dbReference type="ARBA" id="ARBA00048200"/>
    </source>
</evidence>
<reference evidence="8 9" key="1">
    <citation type="submission" date="2020-08" db="EMBL/GenBank/DDBJ databases">
        <title>Genome public.</title>
        <authorList>
            <person name="Liu C."/>
            <person name="Sun Q."/>
        </authorList>
    </citation>
    <scope>NUCLEOTIDE SEQUENCE [LARGE SCALE GENOMIC DNA]</scope>
    <source>
        <strain evidence="8 9">NSJ-79</strain>
    </source>
</reference>
<dbReference type="Pfam" id="PF04321">
    <property type="entry name" value="RmlD_sub_bind"/>
    <property type="match status" value="1"/>
</dbReference>
<dbReference type="RefSeq" id="WP_186928477.1">
    <property type="nucleotide sequence ID" value="NZ_JACOOJ010000003.1"/>
</dbReference>
<gene>
    <name evidence="8" type="primary">rfbD</name>
    <name evidence="8" type="ORF">H8S65_02980</name>
</gene>
<dbReference type="SUPFAM" id="SSF51735">
    <property type="entry name" value="NAD(P)-binding Rossmann-fold domains"/>
    <property type="match status" value="1"/>
</dbReference>